<sequence length="249" mass="26222">MPTERKNKYPKKVRVIVSDPDATDSSSVESSENDQSSGKKIVRAIVLGVKAGDEKVVKVAQKKPEKVRIPGVRMRRWGKWCSEIRDPFLKKRVWLGTFNTAEDAAVVYNAKKEEFQARKMGPNPAVASGSGHDPIRKDESGRVRMGNASDGMKVVGSGGPGGSGHDPTLEGESGQVRAGNAGDGKKVIGSGGPGGSCHVPTRGAVNVPKIEEGGASKASEVKKVASGLKRVRPAGLGNGVVFKTQKIEG</sequence>
<feature type="region of interest" description="Disordered" evidence="6">
    <location>
        <begin position="121"/>
        <end position="144"/>
    </location>
</feature>
<dbReference type="EMBL" id="BQNB010018198">
    <property type="protein sequence ID" value="GJT71792.1"/>
    <property type="molecule type" value="Genomic_DNA"/>
</dbReference>
<gene>
    <name evidence="8" type="ORF">Tco_1031078</name>
</gene>
<keyword evidence="4" id="KW-0804">Transcription</keyword>
<dbReference type="PROSITE" id="PS51032">
    <property type="entry name" value="AP2_ERF"/>
    <property type="match status" value="1"/>
</dbReference>
<evidence type="ECO:0000259" key="7">
    <source>
        <dbReference type="PROSITE" id="PS51032"/>
    </source>
</evidence>
<evidence type="ECO:0000313" key="9">
    <source>
        <dbReference type="Proteomes" id="UP001151760"/>
    </source>
</evidence>
<dbReference type="InterPro" id="IPR016177">
    <property type="entry name" value="DNA-bd_dom_sf"/>
</dbReference>
<dbReference type="PANTHER" id="PTHR31194">
    <property type="entry name" value="SHN SHINE , DNA BINDING / TRANSCRIPTION FACTOR"/>
    <property type="match status" value="1"/>
</dbReference>
<proteinExistence type="predicted"/>
<dbReference type="PANTHER" id="PTHR31194:SF62">
    <property type="entry name" value="ETHYLENE-RESPONSIVE TRANSCRIPTION FACTOR ERF118"/>
    <property type="match status" value="1"/>
</dbReference>
<feature type="region of interest" description="Disordered" evidence="6">
    <location>
        <begin position="1"/>
        <end position="38"/>
    </location>
</feature>
<dbReference type="Gene3D" id="3.30.730.10">
    <property type="entry name" value="AP2/ERF domain"/>
    <property type="match status" value="1"/>
</dbReference>
<reference evidence="8" key="1">
    <citation type="journal article" date="2022" name="Int. J. Mol. Sci.">
        <title>Draft Genome of Tanacetum Coccineum: Genomic Comparison of Closely Related Tanacetum-Family Plants.</title>
        <authorList>
            <person name="Yamashiro T."/>
            <person name="Shiraishi A."/>
            <person name="Nakayama K."/>
            <person name="Satake H."/>
        </authorList>
    </citation>
    <scope>NUCLEOTIDE SEQUENCE</scope>
</reference>
<evidence type="ECO:0000256" key="5">
    <source>
        <dbReference type="ARBA" id="ARBA00023242"/>
    </source>
</evidence>
<name>A0ABQ5G7Z8_9ASTR</name>
<evidence type="ECO:0000256" key="3">
    <source>
        <dbReference type="ARBA" id="ARBA00023125"/>
    </source>
</evidence>
<evidence type="ECO:0000313" key="8">
    <source>
        <dbReference type="EMBL" id="GJT71792.1"/>
    </source>
</evidence>
<dbReference type="CDD" id="cd00018">
    <property type="entry name" value="AP2"/>
    <property type="match status" value="1"/>
</dbReference>
<keyword evidence="9" id="KW-1185">Reference proteome</keyword>
<dbReference type="SUPFAM" id="SSF54171">
    <property type="entry name" value="DNA-binding domain"/>
    <property type="match status" value="1"/>
</dbReference>
<keyword evidence="2" id="KW-0805">Transcription regulation</keyword>
<feature type="region of interest" description="Disordered" evidence="6">
    <location>
        <begin position="156"/>
        <end position="202"/>
    </location>
</feature>
<dbReference type="PRINTS" id="PR00367">
    <property type="entry name" value="ETHRSPELEMNT"/>
</dbReference>
<evidence type="ECO:0000256" key="1">
    <source>
        <dbReference type="ARBA" id="ARBA00004123"/>
    </source>
</evidence>
<dbReference type="SMART" id="SM00380">
    <property type="entry name" value="AP2"/>
    <property type="match status" value="1"/>
</dbReference>
<dbReference type="Proteomes" id="UP001151760">
    <property type="component" value="Unassembled WGS sequence"/>
</dbReference>
<comment type="subcellular location">
    <subcellularLocation>
        <location evidence="1">Nucleus</location>
    </subcellularLocation>
</comment>
<reference evidence="8" key="2">
    <citation type="submission" date="2022-01" db="EMBL/GenBank/DDBJ databases">
        <authorList>
            <person name="Yamashiro T."/>
            <person name="Shiraishi A."/>
            <person name="Satake H."/>
            <person name="Nakayama K."/>
        </authorList>
    </citation>
    <scope>NUCLEOTIDE SEQUENCE</scope>
</reference>
<feature type="compositionally biased region" description="Basic and acidic residues" evidence="6">
    <location>
        <begin position="133"/>
        <end position="142"/>
    </location>
</feature>
<evidence type="ECO:0000256" key="6">
    <source>
        <dbReference type="SAM" id="MobiDB-lite"/>
    </source>
</evidence>
<feature type="domain" description="AP2/ERF" evidence="7">
    <location>
        <begin position="68"/>
        <end position="125"/>
    </location>
</feature>
<evidence type="ECO:0000256" key="2">
    <source>
        <dbReference type="ARBA" id="ARBA00023015"/>
    </source>
</evidence>
<dbReference type="InterPro" id="IPR050913">
    <property type="entry name" value="AP2/ERF_ERF"/>
</dbReference>
<dbReference type="InterPro" id="IPR036955">
    <property type="entry name" value="AP2/ERF_dom_sf"/>
</dbReference>
<feature type="compositionally biased region" description="Low complexity" evidence="6">
    <location>
        <begin position="24"/>
        <end position="36"/>
    </location>
</feature>
<dbReference type="InterPro" id="IPR001471">
    <property type="entry name" value="AP2/ERF_dom"/>
</dbReference>
<keyword evidence="5" id="KW-0539">Nucleus</keyword>
<evidence type="ECO:0000256" key="4">
    <source>
        <dbReference type="ARBA" id="ARBA00023163"/>
    </source>
</evidence>
<keyword evidence="3" id="KW-0238">DNA-binding</keyword>
<organism evidence="8 9">
    <name type="scientific">Tanacetum coccineum</name>
    <dbReference type="NCBI Taxonomy" id="301880"/>
    <lineage>
        <taxon>Eukaryota</taxon>
        <taxon>Viridiplantae</taxon>
        <taxon>Streptophyta</taxon>
        <taxon>Embryophyta</taxon>
        <taxon>Tracheophyta</taxon>
        <taxon>Spermatophyta</taxon>
        <taxon>Magnoliopsida</taxon>
        <taxon>eudicotyledons</taxon>
        <taxon>Gunneridae</taxon>
        <taxon>Pentapetalae</taxon>
        <taxon>asterids</taxon>
        <taxon>campanulids</taxon>
        <taxon>Asterales</taxon>
        <taxon>Asteraceae</taxon>
        <taxon>Asteroideae</taxon>
        <taxon>Anthemideae</taxon>
        <taxon>Anthemidinae</taxon>
        <taxon>Tanacetum</taxon>
    </lineage>
</organism>
<accession>A0ABQ5G7Z8</accession>
<comment type="caution">
    <text evidence="8">The sequence shown here is derived from an EMBL/GenBank/DDBJ whole genome shotgun (WGS) entry which is preliminary data.</text>
</comment>
<protein>
    <submittedName>
        <fullName evidence="8">AP2/ERF domain-containing protein</fullName>
    </submittedName>
</protein>